<evidence type="ECO:0000256" key="3">
    <source>
        <dbReference type="ARBA" id="ARBA00023098"/>
    </source>
</evidence>
<evidence type="ECO:0000256" key="6">
    <source>
        <dbReference type="RuleBase" id="RU365062"/>
    </source>
</evidence>
<evidence type="ECO:0000256" key="1">
    <source>
        <dbReference type="ARBA" id="ARBA00004170"/>
    </source>
</evidence>
<dbReference type="Proteomes" id="UP000694569">
    <property type="component" value="Unplaced"/>
</dbReference>
<keyword evidence="5" id="KW-0012">Acyltransferase</keyword>
<dbReference type="GO" id="GO:0035965">
    <property type="term" value="P:cardiolipin acyl-chain remodeling"/>
    <property type="evidence" value="ECO:0007669"/>
    <property type="project" value="TreeGrafter"/>
</dbReference>
<evidence type="ECO:0000256" key="4">
    <source>
        <dbReference type="ARBA" id="ARBA00023136"/>
    </source>
</evidence>
<dbReference type="OrthoDB" id="193467at2759"/>
<evidence type="ECO:0000256" key="5">
    <source>
        <dbReference type="ARBA" id="ARBA00023315"/>
    </source>
</evidence>
<keyword evidence="8" id="KW-1185">Reference proteome</keyword>
<proteinExistence type="inferred from homology"/>
<dbReference type="GO" id="GO:0031966">
    <property type="term" value="C:mitochondrial membrane"/>
    <property type="evidence" value="ECO:0007669"/>
    <property type="project" value="TreeGrafter"/>
</dbReference>
<name>A0A8C5PKI1_9ANUR</name>
<dbReference type="GO" id="GO:0007007">
    <property type="term" value="P:inner mitochondrial membrane organization"/>
    <property type="evidence" value="ECO:0007669"/>
    <property type="project" value="TreeGrafter"/>
</dbReference>
<reference evidence="7" key="1">
    <citation type="submission" date="2025-08" db="UniProtKB">
        <authorList>
            <consortium name="Ensembl"/>
        </authorList>
    </citation>
    <scope>IDENTIFICATION</scope>
</reference>
<dbReference type="InterPro" id="IPR000872">
    <property type="entry name" value="Tafazzin"/>
</dbReference>
<keyword evidence="2" id="KW-0808">Transferase</keyword>
<comment type="subcellular location">
    <subcellularLocation>
        <location evidence="1">Membrane</location>
        <topology evidence="1">Peripheral membrane protein</topology>
    </subcellularLocation>
</comment>
<keyword evidence="4" id="KW-0472">Membrane</keyword>
<reference evidence="7" key="2">
    <citation type="submission" date="2025-09" db="UniProtKB">
        <authorList>
            <consortium name="Ensembl"/>
        </authorList>
    </citation>
    <scope>IDENTIFICATION</scope>
</reference>
<evidence type="ECO:0000256" key="2">
    <source>
        <dbReference type="ARBA" id="ARBA00022679"/>
    </source>
</evidence>
<dbReference type="PANTHER" id="PTHR12497:SF0">
    <property type="entry name" value="TAFAZZIN"/>
    <property type="match status" value="1"/>
</dbReference>
<dbReference type="Ensembl" id="ENSLLET00000024976.1">
    <property type="protein sequence ID" value="ENSLLEP00000024058.1"/>
    <property type="gene ID" value="ENSLLEG00000015305.1"/>
</dbReference>
<evidence type="ECO:0000313" key="8">
    <source>
        <dbReference type="Proteomes" id="UP000694569"/>
    </source>
</evidence>
<accession>A0A8C5PKI1</accession>
<sequence length="108" mass="12714">MPLLVKWPFPAHPRQTWNVTSTVVMGLVGTYSWVWTKYMNHLNLHNKEVLYELIERRRPGTPLITISNHQSCMDDPHLWGKRSPSNLHNDFHALHCAFTIMSFILFML</sequence>
<keyword evidence="3" id="KW-0443">Lipid metabolism</keyword>
<dbReference type="GO" id="GO:0047184">
    <property type="term" value="F:1-acylglycerophosphocholine O-acyltransferase activity"/>
    <property type="evidence" value="ECO:0007669"/>
    <property type="project" value="TreeGrafter"/>
</dbReference>
<dbReference type="PANTHER" id="PTHR12497">
    <property type="entry name" value="TAZ PROTEIN TAFAZZIN"/>
    <property type="match status" value="1"/>
</dbReference>
<dbReference type="AlphaFoldDB" id="A0A8C5PKI1"/>
<dbReference type="GeneTree" id="ENSGT00390000018621"/>
<gene>
    <name evidence="7" type="primary">TAFAZZIN</name>
</gene>
<evidence type="ECO:0000313" key="7">
    <source>
        <dbReference type="Ensembl" id="ENSLLEP00000024058.1"/>
    </source>
</evidence>
<organism evidence="7 8">
    <name type="scientific">Leptobrachium leishanense</name>
    <name type="common">Leishan spiny toad</name>
    <dbReference type="NCBI Taxonomy" id="445787"/>
    <lineage>
        <taxon>Eukaryota</taxon>
        <taxon>Metazoa</taxon>
        <taxon>Chordata</taxon>
        <taxon>Craniata</taxon>
        <taxon>Vertebrata</taxon>
        <taxon>Euteleostomi</taxon>
        <taxon>Amphibia</taxon>
        <taxon>Batrachia</taxon>
        <taxon>Anura</taxon>
        <taxon>Pelobatoidea</taxon>
        <taxon>Megophryidae</taxon>
        <taxon>Leptobrachium</taxon>
    </lineage>
</organism>
<protein>
    <recommendedName>
        <fullName evidence="6">Tafazzin family protein</fullName>
    </recommendedName>
</protein>
<comment type="similarity">
    <text evidence="6">Belongs to the taffazin family.</text>
</comment>